<dbReference type="Gene3D" id="1.20.1250.20">
    <property type="entry name" value="MFS general substrate transporter like domains"/>
    <property type="match status" value="1"/>
</dbReference>
<feature type="transmembrane region" description="Helical" evidence="6">
    <location>
        <begin position="161"/>
        <end position="182"/>
    </location>
</feature>
<dbReference type="InterPro" id="IPR036259">
    <property type="entry name" value="MFS_trans_sf"/>
</dbReference>
<feature type="transmembrane region" description="Helical" evidence="6">
    <location>
        <begin position="129"/>
        <end position="149"/>
    </location>
</feature>
<dbReference type="InterPro" id="IPR020846">
    <property type="entry name" value="MFS_dom"/>
</dbReference>
<feature type="transmembrane region" description="Helical" evidence="6">
    <location>
        <begin position="348"/>
        <end position="366"/>
    </location>
</feature>
<feature type="transmembrane region" description="Helical" evidence="6">
    <location>
        <begin position="219"/>
        <end position="236"/>
    </location>
</feature>
<evidence type="ECO:0000256" key="1">
    <source>
        <dbReference type="ARBA" id="ARBA00004141"/>
    </source>
</evidence>
<feature type="transmembrane region" description="Helical" evidence="6">
    <location>
        <begin position="418"/>
        <end position="437"/>
    </location>
</feature>
<keyword evidence="3 6" id="KW-0812">Transmembrane</keyword>
<feature type="transmembrane region" description="Helical" evidence="6">
    <location>
        <begin position="319"/>
        <end position="336"/>
    </location>
</feature>
<dbReference type="InterPro" id="IPR011701">
    <property type="entry name" value="MFS"/>
</dbReference>
<feature type="transmembrane region" description="Helical" evidence="6">
    <location>
        <begin position="70"/>
        <end position="88"/>
    </location>
</feature>
<dbReference type="Pfam" id="PF07690">
    <property type="entry name" value="MFS_1"/>
    <property type="match status" value="1"/>
</dbReference>
<organism evidence="8 9">
    <name type="scientific">Dongia sedimenti</name>
    <dbReference type="NCBI Taxonomy" id="3064282"/>
    <lineage>
        <taxon>Bacteria</taxon>
        <taxon>Pseudomonadati</taxon>
        <taxon>Pseudomonadota</taxon>
        <taxon>Alphaproteobacteria</taxon>
        <taxon>Rhodospirillales</taxon>
        <taxon>Dongiaceae</taxon>
        <taxon>Dongia</taxon>
    </lineage>
</organism>
<evidence type="ECO:0000256" key="3">
    <source>
        <dbReference type="ARBA" id="ARBA00022692"/>
    </source>
</evidence>
<evidence type="ECO:0000256" key="4">
    <source>
        <dbReference type="ARBA" id="ARBA00022989"/>
    </source>
</evidence>
<dbReference type="EMBL" id="JAUYVI010000001">
    <property type="protein sequence ID" value="MDQ7246664.1"/>
    <property type="molecule type" value="Genomic_DNA"/>
</dbReference>
<keyword evidence="9" id="KW-1185">Reference proteome</keyword>
<feature type="domain" description="Major facilitator superfamily (MFS) profile" evidence="7">
    <location>
        <begin position="34"/>
        <end position="467"/>
    </location>
</feature>
<evidence type="ECO:0000313" key="8">
    <source>
        <dbReference type="EMBL" id="MDQ7246664.1"/>
    </source>
</evidence>
<protein>
    <submittedName>
        <fullName evidence="8">MFS transporter</fullName>
    </submittedName>
</protein>
<evidence type="ECO:0000313" key="9">
    <source>
        <dbReference type="Proteomes" id="UP001230156"/>
    </source>
</evidence>
<reference evidence="9" key="1">
    <citation type="submission" date="2023-08" db="EMBL/GenBank/DDBJ databases">
        <title>Rhodospirillaceae gen. nov., a novel taxon isolated from the Yangtze River Yuezi River estuary sludge.</title>
        <authorList>
            <person name="Ruan L."/>
        </authorList>
    </citation>
    <scope>NUCLEOTIDE SEQUENCE [LARGE SCALE GENOMIC DNA]</scope>
    <source>
        <strain evidence="9">R-7</strain>
    </source>
</reference>
<dbReference type="PANTHER" id="PTHR42718:SF9">
    <property type="entry name" value="MAJOR FACILITATOR SUPERFAMILY MULTIDRUG TRANSPORTER MFSC"/>
    <property type="match status" value="1"/>
</dbReference>
<gene>
    <name evidence="8" type="ORF">Q8A70_03265</name>
</gene>
<proteinExistence type="predicted"/>
<evidence type="ECO:0000259" key="7">
    <source>
        <dbReference type="PROSITE" id="PS50850"/>
    </source>
</evidence>
<dbReference type="PRINTS" id="PR01036">
    <property type="entry name" value="TCRTETB"/>
</dbReference>
<accession>A0ABU0YG22</accession>
<name>A0ABU0YG22_9PROT</name>
<feature type="transmembrane region" description="Helical" evidence="6">
    <location>
        <begin position="188"/>
        <end position="207"/>
    </location>
</feature>
<evidence type="ECO:0000256" key="6">
    <source>
        <dbReference type="SAM" id="Phobius"/>
    </source>
</evidence>
<dbReference type="CDD" id="cd17321">
    <property type="entry name" value="MFS_MMR_MDR_like"/>
    <property type="match status" value="1"/>
</dbReference>
<feature type="transmembrane region" description="Helical" evidence="6">
    <location>
        <begin position="242"/>
        <end position="261"/>
    </location>
</feature>
<comment type="caution">
    <text evidence="8">The sequence shown here is derived from an EMBL/GenBank/DDBJ whole genome shotgun (WGS) entry which is preliminary data.</text>
</comment>
<keyword evidence="4 6" id="KW-1133">Transmembrane helix</keyword>
<feature type="transmembrane region" description="Helical" evidence="6">
    <location>
        <begin position="32"/>
        <end position="55"/>
    </location>
</feature>
<sequence length="467" mass="48110">MTPHDTAAIAAQPPQFRSAPIEEDGLPAPRRYLAMVAILTAFVLVVLDIAIANLALPTIAETMAVTPSEAVWVVTSYQMAIVMFLLPAGAAGESFGYRRVFVIGIAIFVAASALCTFAPSLPWLVAARFIQGVGSAAVMAIGVGLLRFIYPMRLLGAALGWNAITIALTAAAGPSIGAAILSVASWPWLFAINIPLGVAVLLTARALPQAPGSGRGVDLLSIVLNAGVFGALILGIDRAVTAPWTGAVLLVASAAGLVVLVRRELPRAHPIVPFDLLRLRSFRLSVVASICCFTGQMASLVALPFYLQHGLGQSAGMTGLYLTAWPLTVAVAGPLSGRLSDRFSTGTLCAVGGACLAASLLLTAFWPLQDNLLPLVPFMMLGGLGFGFFQTPNNRNMLLAAPKARSGAAGAMQGMARLTGQTAGSVLMLVLFGLLAAESAPRLGLAIGAGFALAGGLVSLLRAGGRH</sequence>
<evidence type="ECO:0000256" key="5">
    <source>
        <dbReference type="ARBA" id="ARBA00023136"/>
    </source>
</evidence>
<keyword evidence="2" id="KW-0813">Transport</keyword>
<dbReference type="PROSITE" id="PS50850">
    <property type="entry name" value="MFS"/>
    <property type="match status" value="1"/>
</dbReference>
<dbReference type="Gene3D" id="1.20.1720.10">
    <property type="entry name" value="Multidrug resistance protein D"/>
    <property type="match status" value="1"/>
</dbReference>
<feature type="transmembrane region" description="Helical" evidence="6">
    <location>
        <begin position="100"/>
        <end position="123"/>
    </location>
</feature>
<comment type="subcellular location">
    <subcellularLocation>
        <location evidence="1">Membrane</location>
        <topology evidence="1">Multi-pass membrane protein</topology>
    </subcellularLocation>
</comment>
<dbReference type="SUPFAM" id="SSF103473">
    <property type="entry name" value="MFS general substrate transporter"/>
    <property type="match status" value="1"/>
</dbReference>
<keyword evidence="5 6" id="KW-0472">Membrane</keyword>
<feature type="transmembrane region" description="Helical" evidence="6">
    <location>
        <begin position="282"/>
        <end position="307"/>
    </location>
</feature>
<feature type="transmembrane region" description="Helical" evidence="6">
    <location>
        <begin position="443"/>
        <end position="461"/>
    </location>
</feature>
<evidence type="ECO:0000256" key="2">
    <source>
        <dbReference type="ARBA" id="ARBA00022448"/>
    </source>
</evidence>
<feature type="transmembrane region" description="Helical" evidence="6">
    <location>
        <begin position="372"/>
        <end position="389"/>
    </location>
</feature>
<dbReference type="Proteomes" id="UP001230156">
    <property type="component" value="Unassembled WGS sequence"/>
</dbReference>
<dbReference type="RefSeq" id="WP_379954054.1">
    <property type="nucleotide sequence ID" value="NZ_JAUYVI010000001.1"/>
</dbReference>
<dbReference type="PANTHER" id="PTHR42718">
    <property type="entry name" value="MAJOR FACILITATOR SUPERFAMILY MULTIDRUG TRANSPORTER MFSC"/>
    <property type="match status" value="1"/>
</dbReference>